<dbReference type="GO" id="GO:0000155">
    <property type="term" value="F:phosphorelay sensor kinase activity"/>
    <property type="evidence" value="ECO:0007669"/>
    <property type="project" value="InterPro"/>
</dbReference>
<dbReference type="CDD" id="cd00082">
    <property type="entry name" value="HisKA"/>
    <property type="match status" value="1"/>
</dbReference>
<dbReference type="EC" id="2.7.13.3" evidence="2"/>
<feature type="coiled-coil region" evidence="7">
    <location>
        <begin position="130"/>
        <end position="166"/>
    </location>
</feature>
<feature type="transmembrane region" description="Helical" evidence="8">
    <location>
        <begin position="12"/>
        <end position="36"/>
    </location>
</feature>
<dbReference type="InterPro" id="IPR036097">
    <property type="entry name" value="HisK_dim/P_sf"/>
</dbReference>
<dbReference type="InterPro" id="IPR004358">
    <property type="entry name" value="Sig_transdc_His_kin-like_C"/>
</dbReference>
<comment type="catalytic activity">
    <reaction evidence="1">
        <text>ATP + protein L-histidine = ADP + protein N-phospho-L-histidine.</text>
        <dbReference type="EC" id="2.7.13.3"/>
    </reaction>
</comment>
<gene>
    <name evidence="10" type="ORF">J07HQW2_00881</name>
</gene>
<organism evidence="10 11">
    <name type="scientific">Haloquadratum walsbyi J07HQW2</name>
    <dbReference type="NCBI Taxonomy" id="1238425"/>
    <lineage>
        <taxon>Archaea</taxon>
        <taxon>Methanobacteriati</taxon>
        <taxon>Methanobacteriota</taxon>
        <taxon>Stenosarchaea group</taxon>
        <taxon>Halobacteria</taxon>
        <taxon>Halobacteriales</taxon>
        <taxon>Haloferacaceae</taxon>
        <taxon>Haloquadratum</taxon>
    </lineage>
</organism>
<evidence type="ECO:0000256" key="1">
    <source>
        <dbReference type="ARBA" id="ARBA00000085"/>
    </source>
</evidence>
<evidence type="ECO:0000256" key="5">
    <source>
        <dbReference type="ARBA" id="ARBA00022777"/>
    </source>
</evidence>
<dbReference type="SUPFAM" id="SSF47384">
    <property type="entry name" value="Homodimeric domain of signal transducing histidine kinase"/>
    <property type="match status" value="1"/>
</dbReference>
<keyword evidence="7" id="KW-0175">Coiled coil</keyword>
<feature type="transmembrane region" description="Helical" evidence="8">
    <location>
        <begin position="77"/>
        <end position="98"/>
    </location>
</feature>
<dbReference type="CDD" id="cd00075">
    <property type="entry name" value="HATPase"/>
    <property type="match status" value="1"/>
</dbReference>
<dbReference type="Gene3D" id="3.30.565.10">
    <property type="entry name" value="Histidine kinase-like ATPase, C-terminal domain"/>
    <property type="match status" value="1"/>
</dbReference>
<dbReference type="PROSITE" id="PS50109">
    <property type="entry name" value="HIS_KIN"/>
    <property type="match status" value="1"/>
</dbReference>
<feature type="domain" description="Histidine kinase" evidence="9">
    <location>
        <begin position="162"/>
        <end position="367"/>
    </location>
</feature>
<accession>U1PL80</accession>
<protein>
    <recommendedName>
        <fullName evidence="2">histidine kinase</fullName>
        <ecNumber evidence="2">2.7.13.3</ecNumber>
    </recommendedName>
</protein>
<keyword evidence="6" id="KW-0902">Two-component regulatory system</keyword>
<evidence type="ECO:0000313" key="11">
    <source>
        <dbReference type="Proteomes" id="UP000030710"/>
    </source>
</evidence>
<dbReference type="AlphaFoldDB" id="U1PL80"/>
<evidence type="ECO:0000313" key="10">
    <source>
        <dbReference type="EMBL" id="ERG94447.1"/>
    </source>
</evidence>
<dbReference type="HOGENOM" id="CLU_000445_114_58_2"/>
<evidence type="ECO:0000259" key="9">
    <source>
        <dbReference type="PROSITE" id="PS50109"/>
    </source>
</evidence>
<dbReference type="InterPro" id="IPR003594">
    <property type="entry name" value="HATPase_dom"/>
</dbReference>
<dbReference type="InterPro" id="IPR003661">
    <property type="entry name" value="HisK_dim/P_dom"/>
</dbReference>
<feature type="transmembrane region" description="Helical" evidence="8">
    <location>
        <begin position="110"/>
        <end position="128"/>
    </location>
</feature>
<feature type="transmembrane region" description="Helical" evidence="8">
    <location>
        <begin position="42"/>
        <end position="65"/>
    </location>
</feature>
<dbReference type="eggNOG" id="arCOG06219">
    <property type="taxonomic scope" value="Archaea"/>
</dbReference>
<dbReference type="EMBL" id="KE356561">
    <property type="protein sequence ID" value="ERG94447.1"/>
    <property type="molecule type" value="Genomic_DNA"/>
</dbReference>
<evidence type="ECO:0000256" key="8">
    <source>
        <dbReference type="SAM" id="Phobius"/>
    </source>
</evidence>
<name>U1PL80_9EURY</name>
<keyword evidence="8" id="KW-1133">Transmembrane helix</keyword>
<keyword evidence="8" id="KW-0472">Membrane</keyword>
<evidence type="ECO:0000256" key="6">
    <source>
        <dbReference type="ARBA" id="ARBA00023012"/>
    </source>
</evidence>
<reference evidence="10 11" key="1">
    <citation type="journal article" date="2013" name="PLoS ONE">
        <title>Assembly-driven community genomics of a hypersaline microbial ecosystem.</title>
        <authorList>
            <person name="Podell S."/>
            <person name="Ugalde J.A."/>
            <person name="Narasingarao P."/>
            <person name="Banfield J.F."/>
            <person name="Heidelberg K.B."/>
            <person name="Allen E.E."/>
        </authorList>
    </citation>
    <scope>NUCLEOTIDE SEQUENCE [LARGE SCALE GENOMIC DNA]</scope>
    <source>
        <strain evidence="11">J07HQW2</strain>
    </source>
</reference>
<keyword evidence="5 10" id="KW-0418">Kinase</keyword>
<dbReference type="PANTHER" id="PTHR43711">
    <property type="entry name" value="TWO-COMPONENT HISTIDINE KINASE"/>
    <property type="match status" value="1"/>
</dbReference>
<evidence type="ECO:0000256" key="7">
    <source>
        <dbReference type="SAM" id="Coils"/>
    </source>
</evidence>
<sequence>MTQKWNRRLIPPIILGSGILYLCIVVIEMVYVLFVSNPLGDAWIAGLVTSVPFIFIVIYQGVWLPTSFVSPRRYQRVGLWYVGGLSIFLIINLIIMVTITPDSGFEFLSWGRWAMTIGAGIGLLIGVFEARSVKKAIEAERERVRAEEAENKNEMLKYLNATLRHEILNSTSIITGYADLALSEQDTNESISNKLSIIKSHTQEMEGVIEDVRLLLEASKNEADTQPIDLIELLTEEIETIQNTYSEVVIETSLPEHAVAEADQPLRRVFANLFHNAVEHNNAETPQISVAVEMEPNDIIIEISDNGPGIPDDRLDTVFDQNVRHDSNHGLGLALTQTIINSYDGSIKIAETDSDGTVFELRLTRATVPSPEQQPSIPQ</sequence>
<dbReference type="PANTHER" id="PTHR43711:SF1">
    <property type="entry name" value="HISTIDINE KINASE 1"/>
    <property type="match status" value="1"/>
</dbReference>
<dbReference type="InterPro" id="IPR005467">
    <property type="entry name" value="His_kinase_dom"/>
</dbReference>
<dbReference type="SMART" id="SM00387">
    <property type="entry name" value="HATPase_c"/>
    <property type="match status" value="1"/>
</dbReference>
<dbReference type="InterPro" id="IPR036890">
    <property type="entry name" value="HATPase_C_sf"/>
</dbReference>
<proteinExistence type="predicted"/>
<dbReference type="SUPFAM" id="SSF55874">
    <property type="entry name" value="ATPase domain of HSP90 chaperone/DNA topoisomerase II/histidine kinase"/>
    <property type="match status" value="1"/>
</dbReference>
<dbReference type="Proteomes" id="UP000030710">
    <property type="component" value="Unassembled WGS sequence"/>
</dbReference>
<dbReference type="STRING" id="1238425.J07HQW2_00881"/>
<keyword evidence="4" id="KW-0808">Transferase</keyword>
<dbReference type="PRINTS" id="PR00344">
    <property type="entry name" value="BCTRLSENSOR"/>
</dbReference>
<dbReference type="Pfam" id="PF02518">
    <property type="entry name" value="HATPase_c"/>
    <property type="match status" value="1"/>
</dbReference>
<dbReference type="Gene3D" id="1.10.287.130">
    <property type="match status" value="1"/>
</dbReference>
<evidence type="ECO:0000256" key="4">
    <source>
        <dbReference type="ARBA" id="ARBA00022679"/>
    </source>
</evidence>
<dbReference type="InterPro" id="IPR050736">
    <property type="entry name" value="Sensor_HK_Regulatory"/>
</dbReference>
<evidence type="ECO:0000256" key="2">
    <source>
        <dbReference type="ARBA" id="ARBA00012438"/>
    </source>
</evidence>
<keyword evidence="8" id="KW-0812">Transmembrane</keyword>
<keyword evidence="3" id="KW-0597">Phosphoprotein</keyword>
<evidence type="ECO:0000256" key="3">
    <source>
        <dbReference type="ARBA" id="ARBA00022553"/>
    </source>
</evidence>